<reference evidence="3" key="1">
    <citation type="journal article" date="2014" name="Genome Announc.">
        <title>Draft genome sequence of Weissella oryzae SG25T, isolated from fermented rice grains.</title>
        <authorList>
            <person name="Tanizawa Y."/>
            <person name="Fujisawa T."/>
            <person name="Mochizuki T."/>
            <person name="Kaminuma E."/>
            <person name="Suzuki Y."/>
            <person name="Nakamura Y."/>
            <person name="Tohno M."/>
        </authorList>
    </citation>
    <scope>NUCLEOTIDE SEQUENCE [LARGE SCALE GENOMIC DNA]</scope>
    <source>
        <strain evidence="3">DSM 25784 / JCM 18191 / LMG 30913 / SG25</strain>
    </source>
</reference>
<dbReference type="PANTHER" id="PTHR43677">
    <property type="entry name" value="SHORT-CHAIN DEHYDROGENASE/REDUCTASE"/>
    <property type="match status" value="1"/>
</dbReference>
<feature type="domain" description="Enoyl reductase (ER)" evidence="1">
    <location>
        <begin position="10"/>
        <end position="317"/>
    </location>
</feature>
<dbReference type="GO" id="GO:0016491">
    <property type="term" value="F:oxidoreductase activity"/>
    <property type="evidence" value="ECO:0007669"/>
    <property type="project" value="InterPro"/>
</dbReference>
<name>A0A069CUP5_WEIOS</name>
<dbReference type="InterPro" id="IPR051397">
    <property type="entry name" value="Zn-ADH-like_protein"/>
</dbReference>
<dbReference type="InterPro" id="IPR020843">
    <property type="entry name" value="ER"/>
</dbReference>
<dbReference type="Proteomes" id="UP000030643">
    <property type="component" value="Unassembled WGS sequence"/>
</dbReference>
<dbReference type="eggNOG" id="COG0604">
    <property type="taxonomic scope" value="Bacteria"/>
</dbReference>
<sequence>MQAAIIKEQGQTPILGEFPEPKAQEGKLLINVSAVALSNVAKARSMGTHYSSAGSFPRVAGMDGVGTLTNGQRVYFINSVTGSLAKQALVAPEVLIPIPDGLDNQTAASIANPGMSSYAALVYRAKIQPGDVVLINGASGTAGSLAVKMAYALGAKQVIVTGRGNAALTATGADAILATDTFDLNESTGQKAYATELAAIIPAVTIVLDYLYGNTATIIINTLAQTIGANHTIRYVQIGSIAGVETPIPAAALRSSKLILMGSGFRSVDDTDILTSIERTFQLALENHWTVPIQNFTLDEIEKAWQASSNPRPIITIN</sequence>
<evidence type="ECO:0000313" key="2">
    <source>
        <dbReference type="EMBL" id="GAK31199.1"/>
    </source>
</evidence>
<dbReference type="InterPro" id="IPR011032">
    <property type="entry name" value="GroES-like_sf"/>
</dbReference>
<keyword evidence="3" id="KW-1185">Reference proteome</keyword>
<dbReference type="OrthoDB" id="9787435at2"/>
<protein>
    <submittedName>
        <fullName evidence="2">Alcohol dehydrogenase zinc-binding domain-containing protein</fullName>
    </submittedName>
</protein>
<dbReference type="SMART" id="SM00829">
    <property type="entry name" value="PKS_ER"/>
    <property type="match status" value="1"/>
</dbReference>
<dbReference type="PANTHER" id="PTHR43677:SF11">
    <property type="entry name" value="ZINC-CONTAINING ALCOHOL DEHYDROGENASE"/>
    <property type="match status" value="1"/>
</dbReference>
<proteinExistence type="predicted"/>
<dbReference type="SUPFAM" id="SSF50129">
    <property type="entry name" value="GroES-like"/>
    <property type="match status" value="1"/>
</dbReference>
<organism evidence="2 3">
    <name type="scientific">Weissella oryzae (strain DSM 25784 / JCM 18191 / LMG 30913 / SG25)</name>
    <dbReference type="NCBI Taxonomy" id="1329250"/>
    <lineage>
        <taxon>Bacteria</taxon>
        <taxon>Bacillati</taxon>
        <taxon>Bacillota</taxon>
        <taxon>Bacilli</taxon>
        <taxon>Lactobacillales</taxon>
        <taxon>Lactobacillaceae</taxon>
        <taxon>Weissella</taxon>
    </lineage>
</organism>
<evidence type="ECO:0000259" key="1">
    <source>
        <dbReference type="SMART" id="SM00829"/>
    </source>
</evidence>
<evidence type="ECO:0000313" key="3">
    <source>
        <dbReference type="Proteomes" id="UP000030643"/>
    </source>
</evidence>
<dbReference type="SUPFAM" id="SSF51735">
    <property type="entry name" value="NAD(P)-binding Rossmann-fold domains"/>
    <property type="match status" value="1"/>
</dbReference>
<dbReference type="AlphaFoldDB" id="A0A069CUP5"/>
<accession>A0A069CUP5</accession>
<gene>
    <name evidence="2" type="ORF">WOSG25_080310</name>
</gene>
<dbReference type="InterPro" id="IPR036291">
    <property type="entry name" value="NAD(P)-bd_dom_sf"/>
</dbReference>
<dbReference type="STRING" id="1329250.WOSG25_080310"/>
<dbReference type="Gene3D" id="3.40.50.720">
    <property type="entry name" value="NAD(P)-binding Rossmann-like Domain"/>
    <property type="match status" value="1"/>
</dbReference>
<dbReference type="Gene3D" id="3.90.180.10">
    <property type="entry name" value="Medium-chain alcohol dehydrogenases, catalytic domain"/>
    <property type="match status" value="1"/>
</dbReference>
<dbReference type="RefSeq" id="WP_027699209.1">
    <property type="nucleotide sequence ID" value="NZ_DF820491.1"/>
</dbReference>
<dbReference type="EMBL" id="DF820491">
    <property type="protein sequence ID" value="GAK31199.1"/>
    <property type="molecule type" value="Genomic_DNA"/>
</dbReference>